<evidence type="ECO:0000256" key="3">
    <source>
        <dbReference type="SAM" id="MobiDB-lite"/>
    </source>
</evidence>
<comment type="similarity">
    <text evidence="1">Belongs to the arrestin family.</text>
</comment>
<dbReference type="EMBL" id="JAPWTJ010001971">
    <property type="protein sequence ID" value="KAJ8968527.1"/>
    <property type="molecule type" value="Genomic_DNA"/>
</dbReference>
<organism evidence="5 6">
    <name type="scientific">Molorchus minor</name>
    <dbReference type="NCBI Taxonomy" id="1323400"/>
    <lineage>
        <taxon>Eukaryota</taxon>
        <taxon>Metazoa</taxon>
        <taxon>Ecdysozoa</taxon>
        <taxon>Arthropoda</taxon>
        <taxon>Hexapoda</taxon>
        <taxon>Insecta</taxon>
        <taxon>Pterygota</taxon>
        <taxon>Neoptera</taxon>
        <taxon>Endopterygota</taxon>
        <taxon>Coleoptera</taxon>
        <taxon>Polyphaga</taxon>
        <taxon>Cucujiformia</taxon>
        <taxon>Chrysomeloidea</taxon>
        <taxon>Cerambycidae</taxon>
        <taxon>Lamiinae</taxon>
        <taxon>Monochamini</taxon>
        <taxon>Molorchus</taxon>
    </lineage>
</organism>
<dbReference type="Proteomes" id="UP001162164">
    <property type="component" value="Unassembled WGS sequence"/>
</dbReference>
<evidence type="ECO:0000313" key="5">
    <source>
        <dbReference type="EMBL" id="KAJ8968527.1"/>
    </source>
</evidence>
<name>A0ABQ9IXV3_9CUCU</name>
<dbReference type="Pfam" id="PF02752">
    <property type="entry name" value="Arrestin_C"/>
    <property type="match status" value="2"/>
</dbReference>
<dbReference type="InterPro" id="IPR050357">
    <property type="entry name" value="Arrestin_domain-protein"/>
</dbReference>
<dbReference type="InterPro" id="IPR014752">
    <property type="entry name" value="Arrestin-like_C"/>
</dbReference>
<dbReference type="SMART" id="SM01017">
    <property type="entry name" value="Arrestin_C"/>
    <property type="match status" value="2"/>
</dbReference>
<feature type="domain" description="Arrestin C-terminal-like" evidence="4">
    <location>
        <begin position="635"/>
        <end position="768"/>
    </location>
</feature>
<comment type="caution">
    <text evidence="5">The sequence shown here is derived from an EMBL/GenBank/DDBJ whole genome shotgun (WGS) entry which is preliminary data.</text>
</comment>
<evidence type="ECO:0000313" key="6">
    <source>
        <dbReference type="Proteomes" id="UP001162164"/>
    </source>
</evidence>
<dbReference type="Gene3D" id="2.60.40.640">
    <property type="match status" value="4"/>
</dbReference>
<sequence>MSSCILHLDNYSGQFSPGDTIVGRVCCSFNSPKSIRGIKLKLSGKEHTEWTERESYYDSTAKETKYRTVTYTGNNSVLCMEQTIVGQGDLPQGRHEYSFSFILPTNLPGTFHGRYGSIKFSVKVTVDRPYKIDYVDEKEFNLVAPINFNDIKGQLQLEPVAYSDEKMLCCFWCASGPITMNVHMVKEAFVVGETVPIKIEITNMSNENVETIEVKMGTTVKSTVTSPSTHSKTDHELIATCRDGESAPTGIGATTSDWKYRNPQFCTLFQETTKIGIVAAISGCHSNMDVDFEVILGHIPVGGQQNHPTITEQYPVGGSLHRPYPETHVYLPGTYPPSPVPPYPVSPSQIVPVPVPVPVIKPIGDGIGFVMPQPIKAPPTPEFPRLPSTNQNTAPYPVAPSRSPMLSNEIPVQDFAPPSYLQASAPSAPPMDCASRTSSKEHIVDDGFVMVKEDIVQIISNSFKQCRAVLFIWTITRGTISPVAPLPGGWYVTSTAPKNIRGILVSYKVTEHTSWMDTEHYTDPIDRRQKTRWVRFHGDYTIYKLEIPLQGPGTMVQGCWSTPSPSSCPKIYQNSYGWIQHFIKAKVDRPLKFDMVDKKQAIVISLIDFNDISDKLQMHPLVYSVEKTLNCCCCKSDPISMNVRLDKEGFILGEMAKIVVDIKNTSTTNIDSVNLEIATKIVSKTVYPRTRTKRERTQLVVANDTGVEAGGERSYNFVVQIPPSAVLPKFNLCRLFTKWTNLKVVAVLPTPHTNMKSKSILTLGHVPLGQQPQYFTSQAELYQPMISYIASAPQPPYAANAIGFITDEKGNVPPNNRESAPPTYEEATSSK</sequence>
<dbReference type="Pfam" id="PF00339">
    <property type="entry name" value="Arrestin_N"/>
    <property type="match status" value="1"/>
</dbReference>
<dbReference type="InterPro" id="IPR014756">
    <property type="entry name" value="Ig_E-set"/>
</dbReference>
<evidence type="ECO:0000256" key="1">
    <source>
        <dbReference type="ARBA" id="ARBA00005298"/>
    </source>
</evidence>
<dbReference type="PANTHER" id="PTHR11188:SF176">
    <property type="entry name" value="ARRESTIN DOMAIN-CONTAINING PROTEIN 1"/>
    <property type="match status" value="1"/>
</dbReference>
<feature type="region of interest" description="Disordered" evidence="3">
    <location>
        <begin position="808"/>
        <end position="831"/>
    </location>
</feature>
<gene>
    <name evidence="5" type="ORF">NQ317_001722</name>
</gene>
<feature type="domain" description="Arrestin C-terminal-like" evidence="4">
    <location>
        <begin position="174"/>
        <end position="301"/>
    </location>
</feature>
<evidence type="ECO:0000259" key="4">
    <source>
        <dbReference type="SMART" id="SM01017"/>
    </source>
</evidence>
<dbReference type="PANTHER" id="PTHR11188">
    <property type="entry name" value="ARRESTIN DOMAIN CONTAINING PROTEIN"/>
    <property type="match status" value="1"/>
</dbReference>
<proteinExistence type="inferred from homology"/>
<dbReference type="InterPro" id="IPR011021">
    <property type="entry name" value="Arrestin-like_N"/>
</dbReference>
<reference evidence="5" key="1">
    <citation type="journal article" date="2023" name="Insect Mol. Biol.">
        <title>Genome sequencing provides insights into the evolution of gene families encoding plant cell wall-degrading enzymes in longhorned beetles.</title>
        <authorList>
            <person name="Shin N.R."/>
            <person name="Okamura Y."/>
            <person name="Kirsch R."/>
            <person name="Pauchet Y."/>
        </authorList>
    </citation>
    <scope>NUCLEOTIDE SEQUENCE</scope>
    <source>
        <strain evidence="5">MMC_N1</strain>
    </source>
</reference>
<keyword evidence="6" id="KW-1185">Reference proteome</keyword>
<dbReference type="SUPFAM" id="SSF81296">
    <property type="entry name" value="E set domains"/>
    <property type="match status" value="4"/>
</dbReference>
<keyword evidence="2" id="KW-0716">Sensory transduction</keyword>
<dbReference type="InterPro" id="IPR011022">
    <property type="entry name" value="Arrestin_C-like"/>
</dbReference>
<accession>A0ABQ9IXV3</accession>
<evidence type="ECO:0000256" key="2">
    <source>
        <dbReference type="ARBA" id="ARBA00022606"/>
    </source>
</evidence>
<protein>
    <recommendedName>
        <fullName evidence="4">Arrestin C-terminal-like domain-containing protein</fullName>
    </recommendedName>
</protein>